<evidence type="ECO:0000256" key="2">
    <source>
        <dbReference type="SAM" id="MobiDB-lite"/>
    </source>
</evidence>
<keyword evidence="1" id="KW-0677">Repeat</keyword>
<dbReference type="Pfam" id="PF24931">
    <property type="entry name" value="ACT_ACR9_3rd"/>
    <property type="match status" value="1"/>
</dbReference>
<dbReference type="InterPro" id="IPR045865">
    <property type="entry name" value="ACT-like_dom_sf"/>
</dbReference>
<name>A0AAW1NVQ7_9CHLO</name>
<evidence type="ECO:0000313" key="5">
    <source>
        <dbReference type="Proteomes" id="UP001465755"/>
    </source>
</evidence>
<organism evidence="4 5">
    <name type="scientific">Symbiochloris irregularis</name>
    <dbReference type="NCBI Taxonomy" id="706552"/>
    <lineage>
        <taxon>Eukaryota</taxon>
        <taxon>Viridiplantae</taxon>
        <taxon>Chlorophyta</taxon>
        <taxon>core chlorophytes</taxon>
        <taxon>Trebouxiophyceae</taxon>
        <taxon>Trebouxiales</taxon>
        <taxon>Trebouxiaceae</taxon>
        <taxon>Symbiochloris</taxon>
    </lineage>
</organism>
<feature type="compositionally biased region" description="Low complexity" evidence="2">
    <location>
        <begin position="239"/>
        <end position="253"/>
    </location>
</feature>
<feature type="domain" description="ACT" evidence="3">
    <location>
        <begin position="337"/>
        <end position="418"/>
    </location>
</feature>
<sequence length="501" mass="55697">MDSDDDVVSVRPCSREPDNDRKREVRISCPDATGLGCDVARMLMDFALRILEGDVSTDGQWCFLVFKVTLSPGVPSRWPLLQSRLLQVCPSHATSVPLWRWHSSAKDDQPPFLLKIAAYDRRGVLHDLVQTLWEVGLQMFRARIATRSRGQMNDLFWVCDECKLLPDSNRKQEIIDAVRECLRSSRSSSITIEPISATDSQGLLPERNWSNESQGPSRNTSLDSNKDESKSEETVNGFQDSSSHSAQSGSQTPSRDRTGPRADNGSDSPSSQTPLQGRACKDATPVMPLRRLLSIQRTCSEPGKKGFLMVSPAEDPLGHPQDLEVTVDNTTSRTHSVVSVTCMDRKGLVYDLMRILKDVHVRTAYGKISTQQPQKCSIDLFVQESDKRPITDEDMQAALVERLLVTAPVDSGGRGRPRVTYDVTAALNTLRLHVHSAEVHTEELPYHPDVEPSEDMNPHAEEIHSFFIHKEGGGCLATQAEQQVVYDAVLAQLLVGKAFAR</sequence>
<dbReference type="PANTHER" id="PTHR31096">
    <property type="entry name" value="ACT DOMAIN-CONTAINING PROTEIN ACR4-RELATED"/>
    <property type="match status" value="1"/>
</dbReference>
<feature type="compositionally biased region" description="Polar residues" evidence="2">
    <location>
        <begin position="265"/>
        <end position="275"/>
    </location>
</feature>
<protein>
    <recommendedName>
        <fullName evidence="3">ACT domain-containing protein</fullName>
    </recommendedName>
</protein>
<dbReference type="AlphaFoldDB" id="A0AAW1NVQ7"/>
<reference evidence="4 5" key="1">
    <citation type="journal article" date="2024" name="Nat. Commun.">
        <title>Phylogenomics reveals the evolutionary origins of lichenization in chlorophyte algae.</title>
        <authorList>
            <person name="Puginier C."/>
            <person name="Libourel C."/>
            <person name="Otte J."/>
            <person name="Skaloud P."/>
            <person name="Haon M."/>
            <person name="Grisel S."/>
            <person name="Petersen M."/>
            <person name="Berrin J.G."/>
            <person name="Delaux P.M."/>
            <person name="Dal Grande F."/>
            <person name="Keller J."/>
        </authorList>
    </citation>
    <scope>NUCLEOTIDE SEQUENCE [LARGE SCALE GENOMIC DNA]</scope>
    <source>
        <strain evidence="4 5">SAG 2036</strain>
    </source>
</reference>
<feature type="compositionally biased region" description="Basic and acidic residues" evidence="2">
    <location>
        <begin position="13"/>
        <end position="22"/>
    </location>
</feature>
<comment type="caution">
    <text evidence="4">The sequence shown here is derived from an EMBL/GenBank/DDBJ whole genome shotgun (WGS) entry which is preliminary data.</text>
</comment>
<dbReference type="Proteomes" id="UP001465755">
    <property type="component" value="Unassembled WGS sequence"/>
</dbReference>
<feature type="compositionally biased region" description="Polar residues" evidence="2">
    <location>
        <begin position="192"/>
        <end position="201"/>
    </location>
</feature>
<dbReference type="Pfam" id="PF24914">
    <property type="entry name" value="ACR10_N"/>
    <property type="match status" value="1"/>
</dbReference>
<dbReference type="PANTHER" id="PTHR31096:SF65">
    <property type="entry name" value="ACT DOMAIN-CONTAINING PROTEIN ACR9"/>
    <property type="match status" value="1"/>
</dbReference>
<dbReference type="InterPro" id="IPR040217">
    <property type="entry name" value="ACR1-12"/>
</dbReference>
<evidence type="ECO:0000256" key="1">
    <source>
        <dbReference type="ARBA" id="ARBA00022737"/>
    </source>
</evidence>
<dbReference type="PROSITE" id="PS51671">
    <property type="entry name" value="ACT"/>
    <property type="match status" value="1"/>
</dbReference>
<dbReference type="EMBL" id="JALJOQ010000126">
    <property type="protein sequence ID" value="KAK9795582.1"/>
    <property type="molecule type" value="Genomic_DNA"/>
</dbReference>
<evidence type="ECO:0000259" key="3">
    <source>
        <dbReference type="PROSITE" id="PS51671"/>
    </source>
</evidence>
<gene>
    <name evidence="4" type="ORF">WJX73_008570</name>
</gene>
<dbReference type="SUPFAM" id="SSF55021">
    <property type="entry name" value="ACT-like"/>
    <property type="match status" value="2"/>
</dbReference>
<proteinExistence type="predicted"/>
<dbReference type="InterPro" id="IPR056816">
    <property type="entry name" value="ACR2/9/10_N"/>
</dbReference>
<keyword evidence="5" id="KW-1185">Reference proteome</keyword>
<feature type="compositionally biased region" description="Basic and acidic residues" evidence="2">
    <location>
        <begin position="224"/>
        <end position="233"/>
    </location>
</feature>
<feature type="region of interest" description="Disordered" evidence="2">
    <location>
        <begin position="192"/>
        <end position="284"/>
    </location>
</feature>
<dbReference type="InterPro" id="IPR002912">
    <property type="entry name" value="ACT_dom"/>
</dbReference>
<feature type="region of interest" description="Disordered" evidence="2">
    <location>
        <begin position="1"/>
        <end position="22"/>
    </location>
</feature>
<feature type="compositionally biased region" description="Polar residues" evidence="2">
    <location>
        <begin position="208"/>
        <end position="223"/>
    </location>
</feature>
<accession>A0AAW1NVQ7</accession>
<evidence type="ECO:0000313" key="4">
    <source>
        <dbReference type="EMBL" id="KAK9795582.1"/>
    </source>
</evidence>